<evidence type="ECO:0000313" key="2">
    <source>
        <dbReference type="EMBL" id="KAG8230169.1"/>
    </source>
</evidence>
<evidence type="ECO:0000256" key="1">
    <source>
        <dbReference type="SAM" id="MobiDB-lite"/>
    </source>
</evidence>
<accession>A0A8K0K7Z7</accession>
<keyword evidence="3" id="KW-1185">Reference proteome</keyword>
<reference evidence="2" key="1">
    <citation type="submission" date="2013-04" db="EMBL/GenBank/DDBJ databases">
        <authorList>
            <person name="Qu J."/>
            <person name="Murali S.C."/>
            <person name="Bandaranaike D."/>
            <person name="Bellair M."/>
            <person name="Blankenburg K."/>
            <person name="Chao H."/>
            <person name="Dinh H."/>
            <person name="Doddapaneni H."/>
            <person name="Downs B."/>
            <person name="Dugan-Rocha S."/>
            <person name="Elkadiri S."/>
            <person name="Gnanaolivu R.D."/>
            <person name="Hernandez B."/>
            <person name="Javaid M."/>
            <person name="Jayaseelan J.C."/>
            <person name="Lee S."/>
            <person name="Li M."/>
            <person name="Ming W."/>
            <person name="Munidasa M."/>
            <person name="Muniz J."/>
            <person name="Nguyen L."/>
            <person name="Ongeri F."/>
            <person name="Osuji N."/>
            <person name="Pu L.-L."/>
            <person name="Puazo M."/>
            <person name="Qu C."/>
            <person name="Quiroz J."/>
            <person name="Raj R."/>
            <person name="Weissenberger G."/>
            <person name="Xin Y."/>
            <person name="Zou X."/>
            <person name="Han Y."/>
            <person name="Richards S."/>
            <person name="Worley K."/>
            <person name="Muzny D."/>
            <person name="Gibbs R."/>
        </authorList>
    </citation>
    <scope>NUCLEOTIDE SEQUENCE</scope>
    <source>
        <strain evidence="2">Sampled in the wild</strain>
    </source>
</reference>
<dbReference type="AlphaFoldDB" id="A0A8K0K7Z7"/>
<organism evidence="2 3">
    <name type="scientific">Ladona fulva</name>
    <name type="common">Scarce chaser dragonfly</name>
    <name type="synonym">Libellula fulva</name>
    <dbReference type="NCBI Taxonomy" id="123851"/>
    <lineage>
        <taxon>Eukaryota</taxon>
        <taxon>Metazoa</taxon>
        <taxon>Ecdysozoa</taxon>
        <taxon>Arthropoda</taxon>
        <taxon>Hexapoda</taxon>
        <taxon>Insecta</taxon>
        <taxon>Pterygota</taxon>
        <taxon>Palaeoptera</taxon>
        <taxon>Odonata</taxon>
        <taxon>Epiprocta</taxon>
        <taxon>Anisoptera</taxon>
        <taxon>Libelluloidea</taxon>
        <taxon>Libellulidae</taxon>
        <taxon>Ladona</taxon>
    </lineage>
</organism>
<protein>
    <submittedName>
        <fullName evidence="2">Uncharacterized protein</fullName>
    </submittedName>
</protein>
<reference evidence="2" key="2">
    <citation type="submission" date="2017-10" db="EMBL/GenBank/DDBJ databases">
        <title>Ladona fulva Genome sequencing and assembly.</title>
        <authorList>
            <person name="Murali S."/>
            <person name="Richards S."/>
            <person name="Bandaranaike D."/>
            <person name="Bellair M."/>
            <person name="Blankenburg K."/>
            <person name="Chao H."/>
            <person name="Dinh H."/>
            <person name="Doddapaneni H."/>
            <person name="Dugan-Rocha S."/>
            <person name="Elkadiri S."/>
            <person name="Gnanaolivu R."/>
            <person name="Hernandez B."/>
            <person name="Skinner E."/>
            <person name="Javaid M."/>
            <person name="Lee S."/>
            <person name="Li M."/>
            <person name="Ming W."/>
            <person name="Munidasa M."/>
            <person name="Muniz J."/>
            <person name="Nguyen L."/>
            <person name="Hughes D."/>
            <person name="Osuji N."/>
            <person name="Pu L.-L."/>
            <person name="Puazo M."/>
            <person name="Qu C."/>
            <person name="Quiroz J."/>
            <person name="Raj R."/>
            <person name="Weissenberger G."/>
            <person name="Xin Y."/>
            <person name="Zou X."/>
            <person name="Han Y."/>
            <person name="Worley K."/>
            <person name="Muzny D."/>
            <person name="Gibbs R."/>
        </authorList>
    </citation>
    <scope>NUCLEOTIDE SEQUENCE</scope>
    <source>
        <strain evidence="2">Sampled in the wild</strain>
    </source>
</reference>
<name>A0A8K0K7Z7_LADFU</name>
<sequence>MVFFANGPETEDHGTRNPSIGKILTYQGRKSKTSALNALPTKTFSAKHRISVLEYLPDPPHLPDLAPLTRGENKSQECIERNTCSKRKSDRGEDAISEDDTEHCFQAWKTYLER</sequence>
<proteinExistence type="predicted"/>
<gene>
    <name evidence="2" type="ORF">J437_LFUL006101</name>
</gene>
<evidence type="ECO:0000313" key="3">
    <source>
        <dbReference type="Proteomes" id="UP000792457"/>
    </source>
</evidence>
<dbReference type="EMBL" id="KZ308469">
    <property type="protein sequence ID" value="KAG8230169.1"/>
    <property type="molecule type" value="Genomic_DNA"/>
</dbReference>
<dbReference type="Proteomes" id="UP000792457">
    <property type="component" value="Unassembled WGS sequence"/>
</dbReference>
<comment type="caution">
    <text evidence="2">The sequence shown here is derived from an EMBL/GenBank/DDBJ whole genome shotgun (WGS) entry which is preliminary data.</text>
</comment>
<feature type="region of interest" description="Disordered" evidence="1">
    <location>
        <begin position="1"/>
        <end position="20"/>
    </location>
</feature>